<feature type="transmembrane region" description="Helical" evidence="1">
    <location>
        <begin position="357"/>
        <end position="376"/>
    </location>
</feature>
<accession>A0A914ZS24</accession>
<reference evidence="4" key="1">
    <citation type="submission" date="2022-11" db="UniProtKB">
        <authorList>
            <consortium name="WormBaseParasite"/>
        </authorList>
    </citation>
    <scope>IDENTIFICATION</scope>
</reference>
<feature type="chain" id="PRO_5037595800" evidence="2">
    <location>
        <begin position="21"/>
        <end position="377"/>
    </location>
</feature>
<dbReference type="WBParaSite" id="PgB17_g022_t02">
    <property type="protein sequence ID" value="PgB17_g022_t02"/>
    <property type="gene ID" value="PgB17_g022"/>
</dbReference>
<dbReference type="AlphaFoldDB" id="A0A914ZS24"/>
<evidence type="ECO:0000313" key="4">
    <source>
        <dbReference type="WBParaSite" id="PgB17_g022_t02"/>
    </source>
</evidence>
<organism evidence="3 4">
    <name type="scientific">Parascaris univalens</name>
    <name type="common">Nematode worm</name>
    <dbReference type="NCBI Taxonomy" id="6257"/>
    <lineage>
        <taxon>Eukaryota</taxon>
        <taxon>Metazoa</taxon>
        <taxon>Ecdysozoa</taxon>
        <taxon>Nematoda</taxon>
        <taxon>Chromadorea</taxon>
        <taxon>Rhabditida</taxon>
        <taxon>Spirurina</taxon>
        <taxon>Ascaridomorpha</taxon>
        <taxon>Ascaridoidea</taxon>
        <taxon>Ascarididae</taxon>
        <taxon>Parascaris</taxon>
    </lineage>
</organism>
<name>A0A914ZS24_PARUN</name>
<keyword evidence="1" id="KW-1133">Transmembrane helix</keyword>
<feature type="signal peptide" evidence="2">
    <location>
        <begin position="1"/>
        <end position="20"/>
    </location>
</feature>
<keyword evidence="2" id="KW-0732">Signal</keyword>
<sequence>MLTIILFIFTIIYLREYANSQICHPHNIERLNIDYGNDNRPSFVIFGITESCTIFLLPAKYISVSNFIDELYWIDKDGKNECYGAAAHIIPVKDMDRPTIAIYFIQRKLLIEVSCEWKFNGHLYYCKPQRTERKSYFPIENDKCGNLLFTKNGKKIVCKIASGTKIFNFRNDSLVSKFLSMELLHIDGDGVYTISHHYENIFYISLNVNNATSPESLNLQEKIWFKMLMKGDPLAVSFASIQRRQGFVIIALTNKVFNAIHIYQIERAEPKWRILNGPICIAEYHQRFYFNIQIQSAVYYLNFATFLSESINKTTSNSMSVEFIKFTLSDMQQNISSQKISIDGFESEKLYHLYKCAFFAFAPFLIAVFLLLLRCLL</sequence>
<evidence type="ECO:0000313" key="3">
    <source>
        <dbReference type="Proteomes" id="UP000887569"/>
    </source>
</evidence>
<keyword evidence="1" id="KW-0812">Transmembrane</keyword>
<proteinExistence type="predicted"/>
<keyword evidence="1" id="KW-0472">Membrane</keyword>
<keyword evidence="3" id="KW-1185">Reference proteome</keyword>
<dbReference type="Proteomes" id="UP000887569">
    <property type="component" value="Unplaced"/>
</dbReference>
<evidence type="ECO:0000256" key="2">
    <source>
        <dbReference type="SAM" id="SignalP"/>
    </source>
</evidence>
<protein>
    <submittedName>
        <fullName evidence="4">Transmembrane protein</fullName>
    </submittedName>
</protein>
<evidence type="ECO:0000256" key="1">
    <source>
        <dbReference type="SAM" id="Phobius"/>
    </source>
</evidence>